<feature type="domain" description="DJ-1/PfpI" evidence="6">
    <location>
        <begin position="62"/>
        <end position="228"/>
    </location>
</feature>
<evidence type="ECO:0000256" key="3">
    <source>
        <dbReference type="ARBA" id="ARBA00023239"/>
    </source>
</evidence>
<dbReference type="EC" id="4.2.1.130" evidence="1"/>
<dbReference type="GO" id="GO:0019172">
    <property type="term" value="F:glyoxalase III activity"/>
    <property type="evidence" value="ECO:0007669"/>
    <property type="project" value="UniProtKB-EC"/>
</dbReference>
<keyword evidence="2" id="KW-0346">Stress response</keyword>
<dbReference type="CDD" id="cd03141">
    <property type="entry name" value="GATase1_Hsp31_like"/>
    <property type="match status" value="1"/>
</dbReference>
<dbReference type="EMBL" id="VDMD01000035">
    <property type="protein sequence ID" value="TRM58474.1"/>
    <property type="molecule type" value="Genomic_DNA"/>
</dbReference>
<comment type="catalytic activity">
    <reaction evidence="5">
        <text>methylglyoxal + H2O = (R)-lactate + H(+)</text>
        <dbReference type="Rhea" id="RHEA:27754"/>
        <dbReference type="ChEBI" id="CHEBI:15377"/>
        <dbReference type="ChEBI" id="CHEBI:15378"/>
        <dbReference type="ChEBI" id="CHEBI:16004"/>
        <dbReference type="ChEBI" id="CHEBI:17158"/>
        <dbReference type="EC" id="4.2.1.130"/>
    </reaction>
</comment>
<dbReference type="InterPro" id="IPR002818">
    <property type="entry name" value="DJ-1/PfpI"/>
</dbReference>
<dbReference type="STRING" id="97359.A0A550C0Z7"/>
<evidence type="ECO:0000256" key="1">
    <source>
        <dbReference type="ARBA" id="ARBA00013134"/>
    </source>
</evidence>
<evidence type="ECO:0000259" key="6">
    <source>
        <dbReference type="Pfam" id="PF01965"/>
    </source>
</evidence>
<organism evidence="7 8">
    <name type="scientific">Schizophyllum amplum</name>
    <dbReference type="NCBI Taxonomy" id="97359"/>
    <lineage>
        <taxon>Eukaryota</taxon>
        <taxon>Fungi</taxon>
        <taxon>Dikarya</taxon>
        <taxon>Basidiomycota</taxon>
        <taxon>Agaricomycotina</taxon>
        <taxon>Agaricomycetes</taxon>
        <taxon>Agaricomycetidae</taxon>
        <taxon>Agaricales</taxon>
        <taxon>Schizophyllaceae</taxon>
        <taxon>Schizophyllum</taxon>
    </lineage>
</organism>
<dbReference type="GO" id="GO:0005737">
    <property type="term" value="C:cytoplasm"/>
    <property type="evidence" value="ECO:0007669"/>
    <property type="project" value="TreeGrafter"/>
</dbReference>
<dbReference type="SUPFAM" id="SSF52317">
    <property type="entry name" value="Class I glutamine amidotransferase-like"/>
    <property type="match status" value="1"/>
</dbReference>
<keyword evidence="8" id="KW-1185">Reference proteome</keyword>
<dbReference type="InterPro" id="IPR029062">
    <property type="entry name" value="Class_I_gatase-like"/>
</dbReference>
<dbReference type="Gene3D" id="3.40.50.880">
    <property type="match status" value="1"/>
</dbReference>
<dbReference type="PANTHER" id="PTHR48094">
    <property type="entry name" value="PROTEIN/NUCLEIC ACID DEGLYCASE DJ-1-RELATED"/>
    <property type="match status" value="1"/>
</dbReference>
<comment type="caution">
    <text evidence="7">The sequence shown here is derived from an EMBL/GenBank/DDBJ whole genome shotgun (WGS) entry which is preliminary data.</text>
</comment>
<proteinExistence type="inferred from homology"/>
<evidence type="ECO:0000256" key="2">
    <source>
        <dbReference type="ARBA" id="ARBA00023016"/>
    </source>
</evidence>
<evidence type="ECO:0000256" key="5">
    <source>
        <dbReference type="ARBA" id="ARBA00048082"/>
    </source>
</evidence>
<reference evidence="7 8" key="1">
    <citation type="journal article" date="2019" name="New Phytol.">
        <title>Comparative genomics reveals unique wood-decay strategies and fruiting body development in the Schizophyllaceae.</title>
        <authorList>
            <person name="Almasi E."/>
            <person name="Sahu N."/>
            <person name="Krizsan K."/>
            <person name="Balint B."/>
            <person name="Kovacs G.M."/>
            <person name="Kiss B."/>
            <person name="Cseklye J."/>
            <person name="Drula E."/>
            <person name="Henrissat B."/>
            <person name="Nagy I."/>
            <person name="Chovatia M."/>
            <person name="Adam C."/>
            <person name="LaButti K."/>
            <person name="Lipzen A."/>
            <person name="Riley R."/>
            <person name="Grigoriev I.V."/>
            <person name="Nagy L.G."/>
        </authorList>
    </citation>
    <scope>NUCLEOTIDE SEQUENCE [LARGE SCALE GENOMIC DNA]</scope>
    <source>
        <strain evidence="7 8">NL-1724</strain>
    </source>
</reference>
<dbReference type="Proteomes" id="UP000320762">
    <property type="component" value="Unassembled WGS sequence"/>
</dbReference>
<accession>A0A550C0Z7</accession>
<keyword evidence="7" id="KW-0808">Transferase</keyword>
<dbReference type="GO" id="GO:0016740">
    <property type="term" value="F:transferase activity"/>
    <property type="evidence" value="ECO:0007669"/>
    <property type="project" value="UniProtKB-KW"/>
</dbReference>
<evidence type="ECO:0000256" key="4">
    <source>
        <dbReference type="ARBA" id="ARBA00038493"/>
    </source>
</evidence>
<dbReference type="InterPro" id="IPR050325">
    <property type="entry name" value="Prot/Nucl_acid_deglycase"/>
</dbReference>
<dbReference type="PANTHER" id="PTHR48094:SF11">
    <property type="entry name" value="GLUTATHIONE-INDEPENDENT GLYOXALASE HSP31-RELATED"/>
    <property type="match status" value="1"/>
</dbReference>
<dbReference type="Pfam" id="PF01965">
    <property type="entry name" value="DJ-1_PfpI"/>
    <property type="match status" value="1"/>
</dbReference>
<dbReference type="OrthoDB" id="543156at2759"/>
<sequence>MASKILIVFTSADKGLTGGPSGWYLPEAAHPYYVLAPHFDIDFASPKGANPPVDPVSVANYKDDGSVKFLVDEVVQQKLATCKKLSDVKASDYVAIFYVGGQGPCIDLAFDPVNTELANEFWRTGKIVSAVCHGPGALIGCTDASGQSIFKGRRATCFTVAEEKQLGTQDNIPFQPEEKLKDLGAAFEIADELFGASDHAFVKTVVDGKLLTGQNPASALALGEDVLKALKG</sequence>
<dbReference type="GO" id="GO:0019243">
    <property type="term" value="P:methylglyoxal catabolic process to D-lactate via S-lactoyl-glutathione"/>
    <property type="evidence" value="ECO:0007669"/>
    <property type="project" value="TreeGrafter"/>
</dbReference>
<protein>
    <recommendedName>
        <fullName evidence="1">D-lactate dehydratase</fullName>
        <ecNumber evidence="1">4.2.1.130</ecNumber>
    </recommendedName>
</protein>
<comment type="similarity">
    <text evidence="4">Belongs to the peptidase C56 family. HSP31-like subfamily.</text>
</comment>
<name>A0A550C0Z7_9AGAR</name>
<dbReference type="AlphaFoldDB" id="A0A550C0Z7"/>
<evidence type="ECO:0000313" key="8">
    <source>
        <dbReference type="Proteomes" id="UP000320762"/>
    </source>
</evidence>
<keyword evidence="3" id="KW-0456">Lyase</keyword>
<evidence type="ECO:0000313" key="7">
    <source>
        <dbReference type="EMBL" id="TRM58474.1"/>
    </source>
</evidence>
<gene>
    <name evidence="7" type="ORF">BD626DRAFT_463639</name>
</gene>
<keyword evidence="7" id="KW-0315">Glutamine amidotransferase</keyword>